<proteinExistence type="predicted"/>
<dbReference type="GeneID" id="95980424"/>
<feature type="compositionally biased region" description="Low complexity" evidence="1">
    <location>
        <begin position="24"/>
        <end position="43"/>
    </location>
</feature>
<accession>A0ABR3PBM5</accession>
<comment type="caution">
    <text evidence="2">The sequence shown here is derived from an EMBL/GenBank/DDBJ whole genome shotgun (WGS) entry which is preliminary data.</text>
</comment>
<keyword evidence="3" id="KW-1185">Reference proteome</keyword>
<organism evidence="2 3">
    <name type="scientific">Neodothiora populina</name>
    <dbReference type="NCBI Taxonomy" id="2781224"/>
    <lineage>
        <taxon>Eukaryota</taxon>
        <taxon>Fungi</taxon>
        <taxon>Dikarya</taxon>
        <taxon>Ascomycota</taxon>
        <taxon>Pezizomycotina</taxon>
        <taxon>Dothideomycetes</taxon>
        <taxon>Dothideomycetidae</taxon>
        <taxon>Dothideales</taxon>
        <taxon>Dothioraceae</taxon>
        <taxon>Neodothiora</taxon>
    </lineage>
</organism>
<gene>
    <name evidence="2" type="ORF">AAFC00_006725</name>
</gene>
<feature type="region of interest" description="Disordered" evidence="1">
    <location>
        <begin position="70"/>
        <end position="93"/>
    </location>
</feature>
<dbReference type="Proteomes" id="UP001562354">
    <property type="component" value="Unassembled WGS sequence"/>
</dbReference>
<dbReference type="RefSeq" id="XP_069199598.1">
    <property type="nucleotide sequence ID" value="XM_069346718.1"/>
</dbReference>
<sequence length="152" mass="16739">MGSYIEYVPLLSYAFMPATSDNWPSEASSAPSTPSVSTSSPGEPQGPAGIKVEGASVQTPSIFDASFAEATAKTTRPDSYNDTVRLEVDSRSQSPNRLIHIHIGDSERHVQANPLSRQEEEDRRIRWAQEMMQAHPLSSARTYLLPGFEDEE</sequence>
<protein>
    <submittedName>
        <fullName evidence="2">Uncharacterized protein</fullName>
    </submittedName>
</protein>
<evidence type="ECO:0000313" key="3">
    <source>
        <dbReference type="Proteomes" id="UP001562354"/>
    </source>
</evidence>
<evidence type="ECO:0000256" key="1">
    <source>
        <dbReference type="SAM" id="MobiDB-lite"/>
    </source>
</evidence>
<name>A0ABR3PBM5_9PEZI</name>
<feature type="compositionally biased region" description="Polar residues" evidence="1">
    <location>
        <begin position="72"/>
        <end position="82"/>
    </location>
</feature>
<evidence type="ECO:0000313" key="2">
    <source>
        <dbReference type="EMBL" id="KAL1303323.1"/>
    </source>
</evidence>
<reference evidence="2 3" key="1">
    <citation type="submission" date="2024-07" db="EMBL/GenBank/DDBJ databases">
        <title>Draft sequence of the Neodothiora populina.</title>
        <authorList>
            <person name="Drown D.D."/>
            <person name="Schuette U.S."/>
            <person name="Buechlein A.B."/>
            <person name="Rusch D.R."/>
            <person name="Winton L.W."/>
            <person name="Adams G.A."/>
        </authorList>
    </citation>
    <scope>NUCLEOTIDE SEQUENCE [LARGE SCALE GENOMIC DNA]</scope>
    <source>
        <strain evidence="2 3">CPC 39397</strain>
    </source>
</reference>
<dbReference type="EMBL" id="JBFMKM010000010">
    <property type="protein sequence ID" value="KAL1303323.1"/>
    <property type="molecule type" value="Genomic_DNA"/>
</dbReference>
<feature type="region of interest" description="Disordered" evidence="1">
    <location>
        <begin position="21"/>
        <end position="55"/>
    </location>
</feature>